<dbReference type="RefSeq" id="WP_300647341.1">
    <property type="nucleotide sequence ID" value="NZ_BAABKD010000001.1"/>
</dbReference>
<feature type="domain" description="Smf/DprA SLOG" evidence="2">
    <location>
        <begin position="87"/>
        <end position="297"/>
    </location>
</feature>
<dbReference type="Gene3D" id="1.10.10.10">
    <property type="entry name" value="Winged helix-like DNA-binding domain superfamily/Winged helix DNA-binding domain"/>
    <property type="match status" value="1"/>
</dbReference>
<dbReference type="EMBL" id="BAABKD010000001">
    <property type="protein sequence ID" value="GAA5084633.1"/>
    <property type="molecule type" value="Genomic_DNA"/>
</dbReference>
<dbReference type="Pfam" id="PF17782">
    <property type="entry name" value="WHD_DprA"/>
    <property type="match status" value="1"/>
</dbReference>
<evidence type="ECO:0000259" key="3">
    <source>
        <dbReference type="Pfam" id="PF17782"/>
    </source>
</evidence>
<comment type="similarity">
    <text evidence="1">Belongs to the DprA/Smf family.</text>
</comment>
<organism evidence="4 5">
    <name type="scientific">Paenalcaligenes hermetiae</name>
    <dbReference type="NCBI Taxonomy" id="1157987"/>
    <lineage>
        <taxon>Bacteria</taxon>
        <taxon>Pseudomonadati</taxon>
        <taxon>Pseudomonadota</taxon>
        <taxon>Betaproteobacteria</taxon>
        <taxon>Burkholderiales</taxon>
        <taxon>Alcaligenaceae</taxon>
        <taxon>Paenalcaligenes</taxon>
    </lineage>
</organism>
<name>A0ABP9LSM6_9BURK</name>
<proteinExistence type="inferred from homology"/>
<dbReference type="NCBIfam" id="TIGR00732">
    <property type="entry name" value="dprA"/>
    <property type="match status" value="1"/>
</dbReference>
<sequence length="371" mass="40139">MNTTTASDHERYAWIRLSLEPNLGADAARLLLANFGLPHQIYEQSVGTLNRFIPTALATQLRSTLPDELEAKIQATLHWLQSPDQHLICLADSHYPSALLTLADPPLILYAKGDLSQLQYPGLAIVGARSATESGKKNAYDFAQFLCQQGWSIISGLASGVDAAAHQGALAAQQAHSTIAVFGTGLDFVYPARNRTLAHQIAMQGLLLSEFPLGTRGLPHHFIRRNRLVAALAKGVLVVEAALKSGSLTTARFAADIGREVFAIPGSIHSPLHKGCHQLIRSGAKLVESAEHILEELQPTQPLLQNIIPAATAPLSNAQQQLLDCMGYDPISADHIQLRSGLSTAQVGSLLVQLELSDHIIQHKDGKYQRR</sequence>
<dbReference type="InterPro" id="IPR041614">
    <property type="entry name" value="DprA_WH"/>
</dbReference>
<evidence type="ECO:0000256" key="1">
    <source>
        <dbReference type="ARBA" id="ARBA00006525"/>
    </source>
</evidence>
<dbReference type="InterPro" id="IPR057666">
    <property type="entry name" value="DrpA_SLOG"/>
</dbReference>
<dbReference type="InterPro" id="IPR003488">
    <property type="entry name" value="DprA"/>
</dbReference>
<evidence type="ECO:0000259" key="2">
    <source>
        <dbReference type="Pfam" id="PF02481"/>
    </source>
</evidence>
<dbReference type="InterPro" id="IPR036388">
    <property type="entry name" value="WH-like_DNA-bd_sf"/>
</dbReference>
<dbReference type="Gene3D" id="3.40.50.450">
    <property type="match status" value="1"/>
</dbReference>
<gene>
    <name evidence="4" type="primary">dprA</name>
    <name evidence="4" type="ORF">GCM10023337_02430</name>
</gene>
<dbReference type="PANTHER" id="PTHR43022:SF1">
    <property type="entry name" value="PROTEIN SMF"/>
    <property type="match status" value="1"/>
</dbReference>
<accession>A0ABP9LSM6</accession>
<evidence type="ECO:0000313" key="4">
    <source>
        <dbReference type="EMBL" id="GAA5084633.1"/>
    </source>
</evidence>
<keyword evidence="5" id="KW-1185">Reference proteome</keyword>
<evidence type="ECO:0000313" key="5">
    <source>
        <dbReference type="Proteomes" id="UP001500227"/>
    </source>
</evidence>
<feature type="domain" description="DprA winged helix" evidence="3">
    <location>
        <begin position="309"/>
        <end position="366"/>
    </location>
</feature>
<protein>
    <submittedName>
        <fullName evidence="4">DNA-processing protein DprA</fullName>
    </submittedName>
</protein>
<dbReference type="Pfam" id="PF02481">
    <property type="entry name" value="DNA_processg_A"/>
    <property type="match status" value="1"/>
</dbReference>
<comment type="caution">
    <text evidence="4">The sequence shown here is derived from an EMBL/GenBank/DDBJ whole genome shotgun (WGS) entry which is preliminary data.</text>
</comment>
<dbReference type="Proteomes" id="UP001500227">
    <property type="component" value="Unassembled WGS sequence"/>
</dbReference>
<dbReference type="SUPFAM" id="SSF102405">
    <property type="entry name" value="MCP/YpsA-like"/>
    <property type="match status" value="1"/>
</dbReference>
<dbReference type="PANTHER" id="PTHR43022">
    <property type="entry name" value="PROTEIN SMF"/>
    <property type="match status" value="1"/>
</dbReference>
<reference evidence="5" key="1">
    <citation type="journal article" date="2019" name="Int. J. Syst. Evol. Microbiol.">
        <title>The Global Catalogue of Microorganisms (GCM) 10K type strain sequencing project: providing services to taxonomists for standard genome sequencing and annotation.</title>
        <authorList>
            <consortium name="The Broad Institute Genomics Platform"/>
            <consortium name="The Broad Institute Genome Sequencing Center for Infectious Disease"/>
            <person name="Wu L."/>
            <person name="Ma J."/>
        </authorList>
    </citation>
    <scope>NUCLEOTIDE SEQUENCE [LARGE SCALE GENOMIC DNA]</scope>
    <source>
        <strain evidence="5">JCM 18423</strain>
    </source>
</reference>